<evidence type="ECO:0000313" key="2">
    <source>
        <dbReference type="EMBL" id="GMH52605.1"/>
    </source>
</evidence>
<sequence>MRKNGKRRRNAPKPLFLNEGGYLNSAFHLTSQQGFTFNFSGDWAATNVNGDFLHPRFSRGCASNIATQFLNSVIDGGIVALPFKDAEALEELLYGLTIDEKSGLTTVDTSWTSCNNRISARHLMWLLATLTFHSSEEKDLQFDCAVQCSEEVREEAGYGSRRTSKSTQATKKAGRGTVSGWG</sequence>
<reference evidence="2" key="1">
    <citation type="submission" date="2022-07" db="EMBL/GenBank/DDBJ databases">
        <title>Genome analysis of Parmales, a sister group of diatoms, reveals the evolutionary specialization of diatoms from phago-mixotrophs to photoautotrophs.</title>
        <authorList>
            <person name="Ban H."/>
            <person name="Sato S."/>
            <person name="Yoshikawa S."/>
            <person name="Kazumasa Y."/>
            <person name="Nakamura Y."/>
            <person name="Ichinomiya M."/>
            <person name="Saitoh K."/>
            <person name="Sato N."/>
            <person name="Blanc-Mathieu R."/>
            <person name="Endo H."/>
            <person name="Kuwata A."/>
            <person name="Ogata H."/>
        </authorList>
    </citation>
    <scope>NUCLEOTIDE SEQUENCE</scope>
</reference>
<evidence type="ECO:0000313" key="3">
    <source>
        <dbReference type="Proteomes" id="UP001165082"/>
    </source>
</evidence>
<accession>A0A9W6ZLV4</accession>
<protein>
    <submittedName>
        <fullName evidence="2">Uncharacterized protein</fullName>
    </submittedName>
</protein>
<keyword evidence="3" id="KW-1185">Reference proteome</keyword>
<proteinExistence type="predicted"/>
<dbReference type="AlphaFoldDB" id="A0A9W6ZLV4"/>
<comment type="caution">
    <text evidence="2">The sequence shown here is derived from an EMBL/GenBank/DDBJ whole genome shotgun (WGS) entry which is preliminary data.</text>
</comment>
<dbReference type="Proteomes" id="UP001165082">
    <property type="component" value="Unassembled WGS sequence"/>
</dbReference>
<evidence type="ECO:0000256" key="1">
    <source>
        <dbReference type="SAM" id="MobiDB-lite"/>
    </source>
</evidence>
<feature type="region of interest" description="Disordered" evidence="1">
    <location>
        <begin position="156"/>
        <end position="182"/>
    </location>
</feature>
<dbReference type="EMBL" id="BRXZ01003324">
    <property type="protein sequence ID" value="GMH52605.1"/>
    <property type="molecule type" value="Genomic_DNA"/>
</dbReference>
<organism evidence="2 3">
    <name type="scientific">Triparma retinervis</name>
    <dbReference type="NCBI Taxonomy" id="2557542"/>
    <lineage>
        <taxon>Eukaryota</taxon>
        <taxon>Sar</taxon>
        <taxon>Stramenopiles</taxon>
        <taxon>Ochrophyta</taxon>
        <taxon>Bolidophyceae</taxon>
        <taxon>Parmales</taxon>
        <taxon>Triparmaceae</taxon>
        <taxon>Triparma</taxon>
    </lineage>
</organism>
<name>A0A9W6ZLV4_9STRA</name>
<gene>
    <name evidence="2" type="ORF">TrRE_jg4246</name>
</gene>